<proteinExistence type="predicted"/>
<dbReference type="RefSeq" id="WP_111953878.1">
    <property type="nucleotide sequence ID" value="NZ_CP036313.1"/>
</dbReference>
<name>A0A328FJR3_9BACT</name>
<accession>A0A328FJR3</accession>
<dbReference type="Proteomes" id="UP000248798">
    <property type="component" value="Unassembled WGS sequence"/>
</dbReference>
<organism evidence="2 3">
    <name type="scientific">Desulfobacter hydrogenophilus</name>
    <dbReference type="NCBI Taxonomy" id="2291"/>
    <lineage>
        <taxon>Bacteria</taxon>
        <taxon>Pseudomonadati</taxon>
        <taxon>Thermodesulfobacteriota</taxon>
        <taxon>Desulfobacteria</taxon>
        <taxon>Desulfobacterales</taxon>
        <taxon>Desulfobacteraceae</taxon>
        <taxon>Desulfobacter</taxon>
    </lineage>
</organism>
<dbReference type="EMBL" id="CP036313">
    <property type="protein sequence ID" value="QBH12615.1"/>
    <property type="molecule type" value="Genomic_DNA"/>
</dbReference>
<dbReference type="EMBL" id="QLNI01000005">
    <property type="protein sequence ID" value="RAM03423.1"/>
    <property type="molecule type" value="Genomic_DNA"/>
</dbReference>
<keyword evidence="4" id="KW-1185">Reference proteome</keyword>
<evidence type="ECO:0000313" key="1">
    <source>
        <dbReference type="EMBL" id="QBH12615.1"/>
    </source>
</evidence>
<dbReference type="Pfam" id="PF03692">
    <property type="entry name" value="CxxCxxCC"/>
    <property type="match status" value="1"/>
</dbReference>
<dbReference type="InterPro" id="IPR005358">
    <property type="entry name" value="Puta_zinc/iron-chelating_dom"/>
</dbReference>
<protein>
    <submittedName>
        <fullName evidence="2">YkgJ family cysteine cluster protein</fullName>
    </submittedName>
</protein>
<dbReference type="OrthoDB" id="9779822at2"/>
<dbReference type="AlphaFoldDB" id="A0A328FJR3"/>
<reference evidence="2 3" key="1">
    <citation type="submission" date="2018-06" db="EMBL/GenBank/DDBJ databases">
        <title>Complete Genome Sequence of Desulfobacter hydrogenophilus (DSM3380).</title>
        <authorList>
            <person name="Marietou A."/>
            <person name="Schreiber L."/>
            <person name="Marshall I."/>
            <person name="Jorgensen B."/>
        </authorList>
    </citation>
    <scope>NUCLEOTIDE SEQUENCE [LARGE SCALE GENOMIC DNA]</scope>
    <source>
        <strain evidence="2 3">DSM 3380</strain>
    </source>
</reference>
<reference evidence="1 4" key="2">
    <citation type="submission" date="2019-02" db="EMBL/GenBank/DDBJ databases">
        <title>Complete genome sequence of Desulfobacter hydrogenophilus AcRS1.</title>
        <authorList>
            <person name="Marietou A."/>
            <person name="Lund M.B."/>
            <person name="Marshall I.P.G."/>
            <person name="Schreiber L."/>
            <person name="Jorgensen B."/>
        </authorList>
    </citation>
    <scope>NUCLEOTIDE SEQUENCE [LARGE SCALE GENOMIC DNA]</scope>
    <source>
        <strain evidence="1 4">AcRS1</strain>
    </source>
</reference>
<evidence type="ECO:0000313" key="3">
    <source>
        <dbReference type="Proteomes" id="UP000248798"/>
    </source>
</evidence>
<evidence type="ECO:0000313" key="4">
    <source>
        <dbReference type="Proteomes" id="UP000293902"/>
    </source>
</evidence>
<evidence type="ECO:0000313" key="2">
    <source>
        <dbReference type="EMBL" id="RAM03423.1"/>
    </source>
</evidence>
<sequence>MKEKSAQLKNIYAAFDADTRDLVKGRACTRGCSFCCREAGSIDITTLEGMVIRKAMNKMPKSRQKTLTKAFRSEIKQREAGKAVPCPFLMKNNACMIYEDRPFSCRRIYSAHVCGQDAPPAVSRQVMERANQAISALQKLDNNGYSGHLSYILYMLSVPAFLKTYTAGECKPEEIMAFGKAHRIVINRMMV</sequence>
<gene>
    <name evidence="2" type="ORF">DO021_03810</name>
    <name evidence="1" type="ORF">EYB58_06665</name>
</gene>
<dbReference type="Proteomes" id="UP000293902">
    <property type="component" value="Chromosome"/>
</dbReference>